<dbReference type="InterPro" id="IPR027417">
    <property type="entry name" value="P-loop_NTPase"/>
</dbReference>
<organism evidence="4 5">
    <name type="scientific">Mesorhabditis spiculigera</name>
    <dbReference type="NCBI Taxonomy" id="96644"/>
    <lineage>
        <taxon>Eukaryota</taxon>
        <taxon>Metazoa</taxon>
        <taxon>Ecdysozoa</taxon>
        <taxon>Nematoda</taxon>
        <taxon>Chromadorea</taxon>
        <taxon>Rhabditida</taxon>
        <taxon>Rhabditina</taxon>
        <taxon>Rhabditomorpha</taxon>
        <taxon>Rhabditoidea</taxon>
        <taxon>Rhabditidae</taxon>
        <taxon>Mesorhabditinae</taxon>
        <taxon>Mesorhabditis</taxon>
    </lineage>
</organism>
<evidence type="ECO:0000256" key="3">
    <source>
        <dbReference type="SAM" id="MobiDB-lite"/>
    </source>
</evidence>
<feature type="region of interest" description="Disordered" evidence="3">
    <location>
        <begin position="36"/>
        <end position="56"/>
    </location>
</feature>
<keyword evidence="2" id="KW-0597">Phosphoprotein</keyword>
<dbReference type="GO" id="GO:0005246">
    <property type="term" value="F:calcium channel regulator activity"/>
    <property type="evidence" value="ECO:0007669"/>
    <property type="project" value="TreeGrafter"/>
</dbReference>
<feature type="compositionally biased region" description="Basic and acidic residues" evidence="3">
    <location>
        <begin position="281"/>
        <end position="290"/>
    </location>
</feature>
<evidence type="ECO:0000313" key="4">
    <source>
        <dbReference type="EMBL" id="CAJ0576434.1"/>
    </source>
</evidence>
<dbReference type="Gene3D" id="3.40.50.300">
    <property type="entry name" value="P-loop containing nucleotide triphosphate hydrolases"/>
    <property type="match status" value="1"/>
</dbReference>
<sequence>MRDSGFVEPSAHGEEEDTMGQLRSFDMNKGKFKRNLVDKGFQNRPPPVAPNLLARRTESRRATCPEIWLFPETSKPVKRVVLRVYGNSCVGKKTLCQQIHHHAAKATPESVNILSAETEESGKSRTINFLLNGEEVQLEILLESALETSPFSPHVTMFMVVYSVTSRESFQTAADLLYRIFQHRKTTAVPVLLVGNKVDLKRKQAVSAMEGKTLAKIYKCTFLELSALMAMNVDTMWKDLLTQIGGNDGRSILERLVDRGKSIARSCEEIVQRMRRGEGLGEVKEARESLGEQGLDEEEEEQEGQEDEEQES</sequence>
<dbReference type="SMART" id="SM00173">
    <property type="entry name" value="RAS"/>
    <property type="match status" value="1"/>
</dbReference>
<dbReference type="GO" id="GO:0005525">
    <property type="term" value="F:GTP binding"/>
    <property type="evidence" value="ECO:0007669"/>
    <property type="project" value="InterPro"/>
</dbReference>
<dbReference type="PANTHER" id="PTHR45775">
    <property type="entry name" value="RAD, GEM/KIR FAMILY MEMBER 2, ISOFORM C"/>
    <property type="match status" value="1"/>
</dbReference>
<keyword evidence="5" id="KW-1185">Reference proteome</keyword>
<evidence type="ECO:0000256" key="2">
    <source>
        <dbReference type="ARBA" id="ARBA00022553"/>
    </source>
</evidence>
<comment type="similarity">
    <text evidence="1">Belongs to the small GTPase superfamily. RGK family.</text>
</comment>
<protein>
    <submittedName>
        <fullName evidence="4">Uncharacterized protein</fullName>
    </submittedName>
</protein>
<accession>A0AA36G5E6</accession>
<dbReference type="SMART" id="SM00175">
    <property type="entry name" value="RAB"/>
    <property type="match status" value="1"/>
</dbReference>
<feature type="region of interest" description="Disordered" evidence="3">
    <location>
        <begin position="1"/>
        <end position="24"/>
    </location>
</feature>
<dbReference type="PROSITE" id="PS51421">
    <property type="entry name" value="RAS"/>
    <property type="match status" value="1"/>
</dbReference>
<dbReference type="PRINTS" id="PR00449">
    <property type="entry name" value="RASTRNSFRMNG"/>
</dbReference>
<dbReference type="InterPro" id="IPR051641">
    <property type="entry name" value="RGK_GTP-binding_reg"/>
</dbReference>
<dbReference type="InterPro" id="IPR001806">
    <property type="entry name" value="Small_GTPase"/>
</dbReference>
<feature type="non-terminal residue" evidence="4">
    <location>
        <position position="312"/>
    </location>
</feature>
<evidence type="ECO:0000313" key="5">
    <source>
        <dbReference type="Proteomes" id="UP001177023"/>
    </source>
</evidence>
<feature type="compositionally biased region" description="Acidic residues" evidence="3">
    <location>
        <begin position="294"/>
        <end position="312"/>
    </location>
</feature>
<dbReference type="EMBL" id="CATQJA010002644">
    <property type="protein sequence ID" value="CAJ0576434.1"/>
    <property type="molecule type" value="Genomic_DNA"/>
</dbReference>
<dbReference type="AlphaFoldDB" id="A0AA36G5E6"/>
<comment type="caution">
    <text evidence="4">The sequence shown here is derived from an EMBL/GenBank/DDBJ whole genome shotgun (WGS) entry which is preliminary data.</text>
</comment>
<dbReference type="GO" id="GO:0005886">
    <property type="term" value="C:plasma membrane"/>
    <property type="evidence" value="ECO:0007669"/>
    <property type="project" value="TreeGrafter"/>
</dbReference>
<evidence type="ECO:0000256" key="1">
    <source>
        <dbReference type="ARBA" id="ARBA00008846"/>
    </source>
</evidence>
<name>A0AA36G5E6_9BILA</name>
<reference evidence="4" key="1">
    <citation type="submission" date="2023-06" db="EMBL/GenBank/DDBJ databases">
        <authorList>
            <person name="Delattre M."/>
        </authorList>
    </citation>
    <scope>NUCLEOTIDE SEQUENCE</scope>
    <source>
        <strain evidence="4">AF72</strain>
    </source>
</reference>
<feature type="region of interest" description="Disordered" evidence="3">
    <location>
        <begin position="281"/>
        <end position="312"/>
    </location>
</feature>
<dbReference type="Proteomes" id="UP001177023">
    <property type="component" value="Unassembled WGS sequence"/>
</dbReference>
<dbReference type="PROSITE" id="PS51419">
    <property type="entry name" value="RAB"/>
    <property type="match status" value="1"/>
</dbReference>
<dbReference type="PANTHER" id="PTHR45775:SF6">
    <property type="entry name" value="RAD, GEM_KIR FAMILY MEMBER 2, ISOFORM C"/>
    <property type="match status" value="1"/>
</dbReference>
<dbReference type="SUPFAM" id="SSF52540">
    <property type="entry name" value="P-loop containing nucleoside triphosphate hydrolases"/>
    <property type="match status" value="1"/>
</dbReference>
<proteinExistence type="inferred from homology"/>
<dbReference type="Pfam" id="PF00071">
    <property type="entry name" value="Ras"/>
    <property type="match status" value="1"/>
</dbReference>
<gene>
    <name evidence="4" type="ORF">MSPICULIGERA_LOCUS14727</name>
</gene>
<dbReference type="GO" id="GO:0003924">
    <property type="term" value="F:GTPase activity"/>
    <property type="evidence" value="ECO:0007669"/>
    <property type="project" value="InterPro"/>
</dbReference>